<dbReference type="AlphaFoldDB" id="A0AA42CAR1"/>
<proteinExistence type="predicted"/>
<evidence type="ECO:0000313" key="2">
    <source>
        <dbReference type="Proteomes" id="UP001163821"/>
    </source>
</evidence>
<dbReference type="Proteomes" id="UP001163821">
    <property type="component" value="Unassembled WGS sequence"/>
</dbReference>
<comment type="caution">
    <text evidence="1">The sequence shown here is derived from an EMBL/GenBank/DDBJ whole genome shotgun (WGS) entry which is preliminary data.</text>
</comment>
<organism evidence="1 2">
    <name type="scientific">Gaoshiqia sediminis</name>
    <dbReference type="NCBI Taxonomy" id="2986998"/>
    <lineage>
        <taxon>Bacteria</taxon>
        <taxon>Pseudomonadati</taxon>
        <taxon>Bacteroidota</taxon>
        <taxon>Bacteroidia</taxon>
        <taxon>Marinilabiliales</taxon>
        <taxon>Prolixibacteraceae</taxon>
        <taxon>Gaoshiqia</taxon>
    </lineage>
</organism>
<gene>
    <name evidence="1" type="ORF">N2K84_15475</name>
</gene>
<evidence type="ECO:0000313" key="1">
    <source>
        <dbReference type="EMBL" id="MCW0484142.1"/>
    </source>
</evidence>
<protein>
    <submittedName>
        <fullName evidence="1">Uncharacterized protein</fullName>
    </submittedName>
</protein>
<name>A0AA42CAR1_9BACT</name>
<sequence length="191" mass="22597">MDKKATPKAILDLFKEKFDRLESSSLIRFMNNPGWRFSFDFKTNTLGSDANFPDLENIESYVLNLRFFIQDNEPISIRNLNEFYNKNCHDHEILNKFVELRDILKSEFDKSWPFLINGKKLTFRDIFDGFIYTKIAHSKTGSHLVFLNLTKQPFGYYLALDYFLRCISLIQDILTMINHLNNIAFNDLKTK</sequence>
<reference evidence="1" key="1">
    <citation type="submission" date="2022-10" db="EMBL/GenBank/DDBJ databases">
        <title>Gaoshiqiia sediminis gen. nov., sp. nov., isolated from coastal sediment.</title>
        <authorList>
            <person name="Yu W.X."/>
            <person name="Mu D.S."/>
            <person name="Du J.Z."/>
            <person name="Liang Y.Q."/>
        </authorList>
    </citation>
    <scope>NUCLEOTIDE SEQUENCE</scope>
    <source>
        <strain evidence="1">A06</strain>
    </source>
</reference>
<dbReference type="EMBL" id="JAPAAF010000029">
    <property type="protein sequence ID" value="MCW0484142.1"/>
    <property type="molecule type" value="Genomic_DNA"/>
</dbReference>
<keyword evidence="2" id="KW-1185">Reference proteome</keyword>
<accession>A0AA42CAR1</accession>
<dbReference type="RefSeq" id="WP_282592735.1">
    <property type="nucleotide sequence ID" value="NZ_JAPAAF010000029.1"/>
</dbReference>